<sequence>MAKITIESRQLIKLLMGTAVFSFALGTTFSVAQSQETFLGSEKFDRAQTMLLNLSHGKGSAGYFLLESERMQKEITHNLERALSQIVQVEKTYAKSKGKPDQKYLDASQLQLVNARQRSEELTEYISTTFRQMKRSVKETLLKP</sequence>
<dbReference type="Proteomes" id="UP000664277">
    <property type="component" value="Unassembled WGS sequence"/>
</dbReference>
<reference evidence="1" key="1">
    <citation type="submission" date="2021-02" db="EMBL/GenBank/DDBJ databases">
        <title>Genome-Resolved Metagenomics of a Microbial Community Performing Photosynthetic Biological Nutrient Removal.</title>
        <authorList>
            <person name="Mcdaniel E.A."/>
        </authorList>
    </citation>
    <scope>NUCLEOTIDE SEQUENCE</scope>
    <source>
        <strain evidence="1">UWPOB_OBS1</strain>
    </source>
</reference>
<name>A0A8J7P7N1_9BACT</name>
<dbReference type="EMBL" id="JAFLCK010000004">
    <property type="protein sequence ID" value="MBN8659671.1"/>
    <property type="molecule type" value="Genomic_DNA"/>
</dbReference>
<evidence type="ECO:0000313" key="1">
    <source>
        <dbReference type="EMBL" id="MBN8659671.1"/>
    </source>
</evidence>
<accession>A0A8J7P7N1</accession>
<protein>
    <submittedName>
        <fullName evidence="1">Uncharacterized protein</fullName>
    </submittedName>
</protein>
<gene>
    <name evidence="1" type="ORF">J0M35_04865</name>
</gene>
<proteinExistence type="predicted"/>
<dbReference type="AlphaFoldDB" id="A0A8J7P7N1"/>
<organism evidence="1 2">
    <name type="scientific">Candidatus Obscuribacter phosphatis</name>
    <dbReference type="NCBI Taxonomy" id="1906157"/>
    <lineage>
        <taxon>Bacteria</taxon>
        <taxon>Bacillati</taxon>
        <taxon>Candidatus Melainabacteria</taxon>
        <taxon>Candidatus Obscuribacterales</taxon>
        <taxon>Candidatus Obscuribacteraceae</taxon>
        <taxon>Candidatus Obscuribacter</taxon>
    </lineage>
</organism>
<evidence type="ECO:0000313" key="2">
    <source>
        <dbReference type="Proteomes" id="UP000664277"/>
    </source>
</evidence>
<comment type="caution">
    <text evidence="1">The sequence shown here is derived from an EMBL/GenBank/DDBJ whole genome shotgun (WGS) entry which is preliminary data.</text>
</comment>